<keyword evidence="7" id="KW-0449">Lipoprotein</keyword>
<name>A0A9P6TWN4_9FUNG</name>
<proteinExistence type="inferred from homology"/>
<feature type="compositionally biased region" description="Basic and acidic residues" evidence="11">
    <location>
        <begin position="337"/>
        <end position="346"/>
    </location>
</feature>
<dbReference type="GO" id="GO:0005783">
    <property type="term" value="C:endoplasmic reticulum"/>
    <property type="evidence" value="ECO:0007669"/>
    <property type="project" value="TreeGrafter"/>
</dbReference>
<dbReference type="EC" id="2.3.1.225" evidence="10"/>
<evidence type="ECO:0000256" key="7">
    <source>
        <dbReference type="ARBA" id="ARBA00023288"/>
    </source>
</evidence>
<evidence type="ECO:0000256" key="10">
    <source>
        <dbReference type="RuleBase" id="RU079119"/>
    </source>
</evidence>
<comment type="catalytic activity">
    <reaction evidence="9 10">
        <text>L-cysteinyl-[protein] + hexadecanoyl-CoA = S-hexadecanoyl-L-cysteinyl-[protein] + CoA</text>
        <dbReference type="Rhea" id="RHEA:36683"/>
        <dbReference type="Rhea" id="RHEA-COMP:10131"/>
        <dbReference type="Rhea" id="RHEA-COMP:11032"/>
        <dbReference type="ChEBI" id="CHEBI:29950"/>
        <dbReference type="ChEBI" id="CHEBI:57287"/>
        <dbReference type="ChEBI" id="CHEBI:57379"/>
        <dbReference type="ChEBI" id="CHEBI:74151"/>
        <dbReference type="EC" id="2.3.1.225"/>
    </reaction>
</comment>
<keyword evidence="8 10" id="KW-0012">Acyltransferase</keyword>
<keyword evidence="2 10" id="KW-0808">Transferase</keyword>
<evidence type="ECO:0000256" key="4">
    <source>
        <dbReference type="ARBA" id="ARBA00022989"/>
    </source>
</evidence>
<feature type="compositionally biased region" description="Polar residues" evidence="11">
    <location>
        <begin position="9"/>
        <end position="21"/>
    </location>
</feature>
<evidence type="ECO:0000256" key="1">
    <source>
        <dbReference type="ARBA" id="ARBA00004141"/>
    </source>
</evidence>
<comment type="subcellular location">
    <subcellularLocation>
        <location evidence="1">Membrane</location>
        <topology evidence="1">Multi-pass membrane protein</topology>
    </subcellularLocation>
</comment>
<evidence type="ECO:0000256" key="11">
    <source>
        <dbReference type="SAM" id="MobiDB-lite"/>
    </source>
</evidence>
<keyword evidence="14" id="KW-1185">Reference proteome</keyword>
<evidence type="ECO:0000256" key="3">
    <source>
        <dbReference type="ARBA" id="ARBA00022692"/>
    </source>
</evidence>
<keyword evidence="5 10" id="KW-0472">Membrane</keyword>
<feature type="transmembrane region" description="Helical" evidence="10">
    <location>
        <begin position="101"/>
        <end position="128"/>
    </location>
</feature>
<sequence length="346" mass="38823">MSEHMEGRTGNSSLVGNDSKPTSFRIDMEHNAGTEQESVQQRPIATLSISKRDGGPRWCDICKIVKPDRCHHCSECDTCVLRMDHHCPWVNGCIGYDNHKFFYLFILYASILAVWVVATMVPVLTIAIQQCDLNGLQDLLGEESHHQQARCIFDVQWAIITIISFLLALLIVSFTMAHTVYILKNRTTIESLQDVRNTFIKVQYTETDPLAAASSSTSPYSAPRPRFNVVLLGHGQQLWDRGSWMANWKSIMGPSWWLWLLPYANTPGDGIHDVYNDKVYDKLVADALAEQKRRYIGRSGTAPTRNFLLTTGAASSQSTLISGVTDESRPDSSPSTLDRDLSRPSE</sequence>
<feature type="region of interest" description="Disordered" evidence="11">
    <location>
        <begin position="315"/>
        <end position="346"/>
    </location>
</feature>
<dbReference type="AlphaFoldDB" id="A0A9P6TWN4"/>
<protein>
    <recommendedName>
        <fullName evidence="10">Palmitoyltransferase</fullName>
        <ecNumber evidence="10">2.3.1.225</ecNumber>
    </recommendedName>
</protein>
<evidence type="ECO:0000313" key="13">
    <source>
        <dbReference type="EMBL" id="KAG0250404.1"/>
    </source>
</evidence>
<comment type="caution">
    <text evidence="13">The sequence shown here is derived from an EMBL/GenBank/DDBJ whole genome shotgun (WGS) entry which is preliminary data.</text>
</comment>
<evidence type="ECO:0000256" key="6">
    <source>
        <dbReference type="ARBA" id="ARBA00023139"/>
    </source>
</evidence>
<evidence type="ECO:0000256" key="9">
    <source>
        <dbReference type="ARBA" id="ARBA00048048"/>
    </source>
</evidence>
<dbReference type="PANTHER" id="PTHR22883:SF147">
    <property type="entry name" value="PALMITOYLTRANSFERASE"/>
    <property type="match status" value="1"/>
</dbReference>
<feature type="region of interest" description="Disordered" evidence="11">
    <location>
        <begin position="1"/>
        <end position="21"/>
    </location>
</feature>
<comment type="domain">
    <text evidence="10">The DHHC domain is required for palmitoyltransferase activity.</text>
</comment>
<gene>
    <name evidence="13" type="primary">PFA3</name>
    <name evidence="13" type="ORF">BG011_008366</name>
</gene>
<dbReference type="InterPro" id="IPR039859">
    <property type="entry name" value="PFA4/ZDH16/20/ERF2-like"/>
</dbReference>
<comment type="similarity">
    <text evidence="10">Belongs to the DHHC palmitoyltransferase family.</text>
</comment>
<organism evidence="13 14">
    <name type="scientific">Mortierella polycephala</name>
    <dbReference type="NCBI Taxonomy" id="41804"/>
    <lineage>
        <taxon>Eukaryota</taxon>
        <taxon>Fungi</taxon>
        <taxon>Fungi incertae sedis</taxon>
        <taxon>Mucoromycota</taxon>
        <taxon>Mortierellomycotina</taxon>
        <taxon>Mortierellomycetes</taxon>
        <taxon>Mortierellales</taxon>
        <taxon>Mortierellaceae</taxon>
        <taxon>Mortierella</taxon>
    </lineage>
</organism>
<evidence type="ECO:0000256" key="2">
    <source>
        <dbReference type="ARBA" id="ARBA00022679"/>
    </source>
</evidence>
<accession>A0A9P6TWN4</accession>
<dbReference type="InterPro" id="IPR001594">
    <property type="entry name" value="Palmitoyltrfase_DHHC"/>
</dbReference>
<evidence type="ECO:0000259" key="12">
    <source>
        <dbReference type="Pfam" id="PF01529"/>
    </source>
</evidence>
<dbReference type="GO" id="GO:0006612">
    <property type="term" value="P:protein targeting to membrane"/>
    <property type="evidence" value="ECO:0007669"/>
    <property type="project" value="TreeGrafter"/>
</dbReference>
<dbReference type="PROSITE" id="PS50216">
    <property type="entry name" value="DHHC"/>
    <property type="match status" value="1"/>
</dbReference>
<keyword evidence="6" id="KW-0564">Palmitate</keyword>
<dbReference type="EMBL" id="JAAAJA010000689">
    <property type="protein sequence ID" value="KAG0250404.1"/>
    <property type="molecule type" value="Genomic_DNA"/>
</dbReference>
<dbReference type="GO" id="GO:0016020">
    <property type="term" value="C:membrane"/>
    <property type="evidence" value="ECO:0007669"/>
    <property type="project" value="UniProtKB-SubCell"/>
</dbReference>
<feature type="transmembrane region" description="Helical" evidence="10">
    <location>
        <begin position="157"/>
        <end position="183"/>
    </location>
</feature>
<reference evidence="13" key="1">
    <citation type="journal article" date="2020" name="Fungal Divers.">
        <title>Resolving the Mortierellaceae phylogeny through synthesis of multi-gene phylogenetics and phylogenomics.</title>
        <authorList>
            <person name="Vandepol N."/>
            <person name="Liber J."/>
            <person name="Desiro A."/>
            <person name="Na H."/>
            <person name="Kennedy M."/>
            <person name="Barry K."/>
            <person name="Grigoriev I.V."/>
            <person name="Miller A.N."/>
            <person name="O'Donnell K."/>
            <person name="Stajich J.E."/>
            <person name="Bonito G."/>
        </authorList>
    </citation>
    <scope>NUCLEOTIDE SEQUENCE</scope>
    <source>
        <strain evidence="13">KOD948</strain>
    </source>
</reference>
<evidence type="ECO:0000256" key="8">
    <source>
        <dbReference type="ARBA" id="ARBA00023315"/>
    </source>
</evidence>
<dbReference type="Pfam" id="PF01529">
    <property type="entry name" value="DHHC"/>
    <property type="match status" value="1"/>
</dbReference>
<dbReference type="PANTHER" id="PTHR22883">
    <property type="entry name" value="ZINC FINGER DHHC DOMAIN CONTAINING PROTEIN"/>
    <property type="match status" value="1"/>
</dbReference>
<dbReference type="OrthoDB" id="9909019at2759"/>
<keyword evidence="3 10" id="KW-0812">Transmembrane</keyword>
<dbReference type="GO" id="GO:0019706">
    <property type="term" value="F:protein-cysteine S-palmitoyltransferase activity"/>
    <property type="evidence" value="ECO:0007669"/>
    <property type="project" value="UniProtKB-EC"/>
</dbReference>
<dbReference type="GO" id="GO:0005794">
    <property type="term" value="C:Golgi apparatus"/>
    <property type="evidence" value="ECO:0007669"/>
    <property type="project" value="TreeGrafter"/>
</dbReference>
<feature type="domain" description="Palmitoyltransferase DHHC" evidence="12">
    <location>
        <begin position="55"/>
        <end position="193"/>
    </location>
</feature>
<evidence type="ECO:0000256" key="5">
    <source>
        <dbReference type="ARBA" id="ARBA00023136"/>
    </source>
</evidence>
<keyword evidence="4 10" id="KW-1133">Transmembrane helix</keyword>
<dbReference type="Proteomes" id="UP000726737">
    <property type="component" value="Unassembled WGS sequence"/>
</dbReference>
<evidence type="ECO:0000313" key="14">
    <source>
        <dbReference type="Proteomes" id="UP000726737"/>
    </source>
</evidence>